<keyword evidence="1" id="KW-0472">Membrane</keyword>
<dbReference type="AlphaFoldDB" id="A0A4C1TGX4"/>
<keyword evidence="1" id="KW-0812">Transmembrane</keyword>
<gene>
    <name evidence="2" type="ORF">EVAR_4141_1</name>
</gene>
<dbReference type="EMBL" id="BGZK01000057">
    <property type="protein sequence ID" value="GBP13375.1"/>
    <property type="molecule type" value="Genomic_DNA"/>
</dbReference>
<organism evidence="2 3">
    <name type="scientific">Eumeta variegata</name>
    <name type="common">Bagworm moth</name>
    <name type="synonym">Eumeta japonica</name>
    <dbReference type="NCBI Taxonomy" id="151549"/>
    <lineage>
        <taxon>Eukaryota</taxon>
        <taxon>Metazoa</taxon>
        <taxon>Ecdysozoa</taxon>
        <taxon>Arthropoda</taxon>
        <taxon>Hexapoda</taxon>
        <taxon>Insecta</taxon>
        <taxon>Pterygota</taxon>
        <taxon>Neoptera</taxon>
        <taxon>Endopterygota</taxon>
        <taxon>Lepidoptera</taxon>
        <taxon>Glossata</taxon>
        <taxon>Ditrysia</taxon>
        <taxon>Tineoidea</taxon>
        <taxon>Psychidae</taxon>
        <taxon>Oiketicinae</taxon>
        <taxon>Eumeta</taxon>
    </lineage>
</organism>
<comment type="caution">
    <text evidence="2">The sequence shown here is derived from an EMBL/GenBank/DDBJ whole genome shotgun (WGS) entry which is preliminary data.</text>
</comment>
<evidence type="ECO:0000256" key="1">
    <source>
        <dbReference type="SAM" id="Phobius"/>
    </source>
</evidence>
<accession>A0A4C1TGX4</accession>
<name>A0A4C1TGX4_EUMVA</name>
<dbReference type="Proteomes" id="UP000299102">
    <property type="component" value="Unassembled WGS sequence"/>
</dbReference>
<sequence length="144" mass="16430">MSETVLHSQLYVINPPRRAGFSFYRTLAFRPRLRTRGHRTYSFIVHNVRILASIPCSIPLSVFIPVLIPISMPVTFLVMIVVSRPMIPIPASTISISVGTLGLVLHSAFNIRFRYGSPFRYTQRRSKYINIKRDTKLGDSAAFY</sequence>
<feature type="transmembrane region" description="Helical" evidence="1">
    <location>
        <begin position="94"/>
        <end position="115"/>
    </location>
</feature>
<reference evidence="2 3" key="1">
    <citation type="journal article" date="2019" name="Commun. Biol.">
        <title>The bagworm genome reveals a unique fibroin gene that provides high tensile strength.</title>
        <authorList>
            <person name="Kono N."/>
            <person name="Nakamura H."/>
            <person name="Ohtoshi R."/>
            <person name="Tomita M."/>
            <person name="Numata K."/>
            <person name="Arakawa K."/>
        </authorList>
    </citation>
    <scope>NUCLEOTIDE SEQUENCE [LARGE SCALE GENOMIC DNA]</scope>
</reference>
<evidence type="ECO:0000313" key="3">
    <source>
        <dbReference type="Proteomes" id="UP000299102"/>
    </source>
</evidence>
<keyword evidence="3" id="KW-1185">Reference proteome</keyword>
<feature type="transmembrane region" description="Helical" evidence="1">
    <location>
        <begin position="58"/>
        <end position="82"/>
    </location>
</feature>
<keyword evidence="1" id="KW-1133">Transmembrane helix</keyword>
<proteinExistence type="predicted"/>
<evidence type="ECO:0000313" key="2">
    <source>
        <dbReference type="EMBL" id="GBP13375.1"/>
    </source>
</evidence>
<protein>
    <submittedName>
        <fullName evidence="2">Uncharacterized protein</fullName>
    </submittedName>
</protein>